<dbReference type="KEGG" id="bvk:117237694"/>
<evidence type="ECO:0000313" key="5">
    <source>
        <dbReference type="Proteomes" id="UP000504631"/>
    </source>
</evidence>
<dbReference type="PANTHER" id="PTHR24412:SF489">
    <property type="entry name" value="RING FINGER DOMAIN AND KELCH REPEAT-CONTAINING PROTEIN DDB_G0271372"/>
    <property type="match status" value="1"/>
</dbReference>
<dbReference type="PROSITE" id="PS50097">
    <property type="entry name" value="BTB"/>
    <property type="match status" value="1"/>
</dbReference>
<dbReference type="CDD" id="cd14733">
    <property type="entry name" value="BACK"/>
    <property type="match status" value="1"/>
</dbReference>
<evidence type="ECO:0000256" key="3">
    <source>
        <dbReference type="ARBA" id="ARBA00023203"/>
    </source>
</evidence>
<proteinExistence type="predicted"/>
<dbReference type="Proteomes" id="UP000504631">
    <property type="component" value="Unplaced"/>
</dbReference>
<protein>
    <submittedName>
        <fullName evidence="6">Uncharacterized protein LOC117237694 isoform X1</fullName>
    </submittedName>
</protein>
<keyword evidence="1" id="KW-0880">Kelch repeat</keyword>
<dbReference type="InterPro" id="IPR011333">
    <property type="entry name" value="SKP1/BTB/POZ_sf"/>
</dbReference>
<evidence type="ECO:0000259" key="4">
    <source>
        <dbReference type="PROSITE" id="PS50097"/>
    </source>
</evidence>
<keyword evidence="3" id="KW-0009">Actin-binding</keyword>
<name>A0A6J3KWT9_9HYME</name>
<accession>A0A6J3KWT9</accession>
<dbReference type="SUPFAM" id="SSF117281">
    <property type="entry name" value="Kelch motif"/>
    <property type="match status" value="1"/>
</dbReference>
<dbReference type="RefSeq" id="XP_033357853.1">
    <property type="nucleotide sequence ID" value="XM_033501962.1"/>
</dbReference>
<evidence type="ECO:0000313" key="6">
    <source>
        <dbReference type="RefSeq" id="XP_033357853.1"/>
    </source>
</evidence>
<sequence>MEEYLTLILKQKEIRVKRIKLASKSRYFASLFSHNFSDSHSQEHVINYNIAQCTLQDFVDWVHNSTYVNIHYQPISLSLIKFMQDRHFTGLLDLLQLSALFIVDELTNDIVNIIALQWLSPQKVIDIWLLAKELNIKALEDMCMSVCLDRFEEIPEAMLVRLAADDIVQLLNNVNIRVSSESYLHHIRSEWIKYHGNSDIAHINQRRQLKFIRGTVIYETFEDDTRIGYLCTWDGNVLNKCEQLKSIQYPDRWLFGMQVISRGFSVYTVGGNVGLGGTQFNNIISRYCLLSKQWYYESTLPVPRRHMIAVFLGNKLVIVGGVGRHRLKLYSVNILDIHTGIWKGGMHVPESFTNIPPHCVLDGKLYVLKSSVYIYYPTEDYWQTILIRDDDVIERIDAFLTCNTMLLFEGDEDLDEMILTRIEITKDDSVCERGECIKRPIEHKELRTYVVNVESSYGLQLRYLQSANIGIMMINNVNQQDGNQYLHVHTEESDDFVDYIFPRYSCFNIIDPRTLYNTA</sequence>
<dbReference type="InterPro" id="IPR000210">
    <property type="entry name" value="BTB/POZ_dom"/>
</dbReference>
<dbReference type="InterPro" id="IPR011705">
    <property type="entry name" value="BACK"/>
</dbReference>
<evidence type="ECO:0000256" key="1">
    <source>
        <dbReference type="ARBA" id="ARBA00022441"/>
    </source>
</evidence>
<reference evidence="6" key="1">
    <citation type="submission" date="2025-08" db="UniProtKB">
        <authorList>
            <consortium name="RefSeq"/>
        </authorList>
    </citation>
    <scope>IDENTIFICATION</scope>
    <source>
        <tissue evidence="6">Muscle</tissue>
    </source>
</reference>
<dbReference type="Gene3D" id="2.120.10.80">
    <property type="entry name" value="Kelch-type beta propeller"/>
    <property type="match status" value="1"/>
</dbReference>
<dbReference type="PANTHER" id="PTHR24412">
    <property type="entry name" value="KELCH PROTEIN"/>
    <property type="match status" value="1"/>
</dbReference>
<keyword evidence="5" id="KW-1185">Reference proteome</keyword>
<organism evidence="5 6">
    <name type="scientific">Bombus vosnesenskii</name>
    <dbReference type="NCBI Taxonomy" id="207650"/>
    <lineage>
        <taxon>Eukaryota</taxon>
        <taxon>Metazoa</taxon>
        <taxon>Ecdysozoa</taxon>
        <taxon>Arthropoda</taxon>
        <taxon>Hexapoda</taxon>
        <taxon>Insecta</taxon>
        <taxon>Pterygota</taxon>
        <taxon>Neoptera</taxon>
        <taxon>Endopterygota</taxon>
        <taxon>Hymenoptera</taxon>
        <taxon>Apocrita</taxon>
        <taxon>Aculeata</taxon>
        <taxon>Apoidea</taxon>
        <taxon>Anthophila</taxon>
        <taxon>Apidae</taxon>
        <taxon>Bombus</taxon>
        <taxon>Pyrobombus</taxon>
    </lineage>
</organism>
<dbReference type="InterPro" id="IPR015915">
    <property type="entry name" value="Kelch-typ_b-propeller"/>
</dbReference>
<dbReference type="AlphaFoldDB" id="A0A6J3KWT9"/>
<dbReference type="Pfam" id="PF07707">
    <property type="entry name" value="BACK"/>
    <property type="match status" value="1"/>
</dbReference>
<evidence type="ECO:0000256" key="2">
    <source>
        <dbReference type="ARBA" id="ARBA00022737"/>
    </source>
</evidence>
<dbReference type="GeneID" id="117237694"/>
<feature type="domain" description="BTB" evidence="4">
    <location>
        <begin position="3"/>
        <end position="65"/>
    </location>
</feature>
<dbReference type="SUPFAM" id="SSF54695">
    <property type="entry name" value="POZ domain"/>
    <property type="match status" value="1"/>
</dbReference>
<dbReference type="Gene3D" id="3.30.710.10">
    <property type="entry name" value="Potassium Channel Kv1.1, Chain A"/>
    <property type="match status" value="1"/>
</dbReference>
<gene>
    <name evidence="6" type="primary">LOC117237694</name>
</gene>
<dbReference type="Pfam" id="PF00651">
    <property type="entry name" value="BTB"/>
    <property type="match status" value="1"/>
</dbReference>
<keyword evidence="2" id="KW-0677">Repeat</keyword>